<dbReference type="OMA" id="HACKLRP"/>
<dbReference type="Gene3D" id="1.10.555.10">
    <property type="entry name" value="Rho GTPase activation protein"/>
    <property type="match status" value="1"/>
</dbReference>
<dbReference type="PROSITE" id="PS50238">
    <property type="entry name" value="RHOGAP"/>
    <property type="match status" value="1"/>
</dbReference>
<evidence type="ECO:0000259" key="3">
    <source>
        <dbReference type="PROSITE" id="PS50238"/>
    </source>
</evidence>
<keyword evidence="5" id="KW-1185">Reference proteome</keyword>
<dbReference type="GO" id="GO:0007165">
    <property type="term" value="P:signal transduction"/>
    <property type="evidence" value="ECO:0007669"/>
    <property type="project" value="InterPro"/>
</dbReference>
<dbReference type="OrthoDB" id="437889at2759"/>
<dbReference type="Proteomes" id="UP000014680">
    <property type="component" value="Unassembled WGS sequence"/>
</dbReference>
<dbReference type="InterPro" id="IPR000198">
    <property type="entry name" value="RhoGAP_dom"/>
</dbReference>
<dbReference type="InterPro" id="IPR008936">
    <property type="entry name" value="Rho_GTPase_activation_prot"/>
</dbReference>
<dbReference type="SMART" id="SM00324">
    <property type="entry name" value="RhoGAP"/>
    <property type="match status" value="1"/>
</dbReference>
<dbReference type="GeneID" id="14890282"/>
<sequence length="359" mass="40841">MSSLACPGTHLFSVDLDTLMSEQRMVYPDLSVPLLLVLLRDTLYTLNAQTVEGIFRVPGTQEDIDCYKDLFNTSKFKIYKECSCNTIAGLFKLFLRELPTPAIPTQFYDNFVDEDTITAFENNKDTIMEKLNVLPENYKNLVLFIVHFLKDFSKFSNETKMGVDNLAMVFSACMLVNENLDPFAALTKTNLAKSCLAAMINGIDEKTFETIKLTIPNYNFEGLTVVENNPVVGWKEEKDKERLKDKLNEKRKDVKQKKTLFRSRDKTMSKPENINIKNGRISPVSKEISLSTESLDLPSHKRVTSVDSKTEEDKFSTSSPRFLDTQKLKLNLSTLGSPMFDLIKTPTPLSRPSFFVKAE</sequence>
<dbReference type="KEGG" id="eiv:EIN_154580"/>
<evidence type="ECO:0000256" key="1">
    <source>
        <dbReference type="ARBA" id="ARBA00022468"/>
    </source>
</evidence>
<dbReference type="GO" id="GO:0005096">
    <property type="term" value="F:GTPase activator activity"/>
    <property type="evidence" value="ECO:0007669"/>
    <property type="project" value="UniProtKB-KW"/>
</dbReference>
<organism evidence="4 5">
    <name type="scientific">Entamoeba invadens IP1</name>
    <dbReference type="NCBI Taxonomy" id="370355"/>
    <lineage>
        <taxon>Eukaryota</taxon>
        <taxon>Amoebozoa</taxon>
        <taxon>Evosea</taxon>
        <taxon>Archamoebae</taxon>
        <taxon>Mastigamoebida</taxon>
        <taxon>Entamoebidae</taxon>
        <taxon>Entamoeba</taxon>
    </lineage>
</organism>
<accession>A0A0A1UF21</accession>
<dbReference type="PANTHER" id="PTHR45876:SF8">
    <property type="entry name" value="FI04035P"/>
    <property type="match status" value="1"/>
</dbReference>
<feature type="region of interest" description="Disordered" evidence="2">
    <location>
        <begin position="299"/>
        <end position="318"/>
    </location>
</feature>
<reference evidence="4 5" key="1">
    <citation type="submission" date="2012-10" db="EMBL/GenBank/DDBJ databases">
        <authorList>
            <person name="Zafar N."/>
            <person name="Inman J."/>
            <person name="Hall N."/>
            <person name="Lorenzi H."/>
            <person name="Caler E."/>
        </authorList>
    </citation>
    <scope>NUCLEOTIDE SEQUENCE [LARGE SCALE GENOMIC DNA]</scope>
    <source>
        <strain evidence="4 5">IP1</strain>
    </source>
</reference>
<evidence type="ECO:0000313" key="4">
    <source>
        <dbReference type="EMBL" id="ELP91391.1"/>
    </source>
</evidence>
<name>A0A0A1UF21_ENTIV</name>
<protein>
    <recommendedName>
        <fullName evidence="3">Rho-GAP domain-containing protein</fullName>
    </recommendedName>
</protein>
<evidence type="ECO:0000256" key="2">
    <source>
        <dbReference type="SAM" id="MobiDB-lite"/>
    </source>
</evidence>
<dbReference type="SUPFAM" id="SSF48350">
    <property type="entry name" value="GTPase activation domain, GAP"/>
    <property type="match status" value="1"/>
</dbReference>
<proteinExistence type="predicted"/>
<gene>
    <name evidence="4" type="ORF">EIN_154580</name>
</gene>
<evidence type="ECO:0000313" key="5">
    <source>
        <dbReference type="Proteomes" id="UP000014680"/>
    </source>
</evidence>
<dbReference type="Pfam" id="PF00620">
    <property type="entry name" value="RhoGAP"/>
    <property type="match status" value="1"/>
</dbReference>
<feature type="domain" description="Rho-GAP" evidence="3">
    <location>
        <begin position="14"/>
        <end position="207"/>
    </location>
</feature>
<dbReference type="GO" id="GO:0005737">
    <property type="term" value="C:cytoplasm"/>
    <property type="evidence" value="ECO:0007669"/>
    <property type="project" value="TreeGrafter"/>
</dbReference>
<dbReference type="EMBL" id="KB206474">
    <property type="protein sequence ID" value="ELP91391.1"/>
    <property type="molecule type" value="Genomic_DNA"/>
</dbReference>
<dbReference type="RefSeq" id="XP_004258162.1">
    <property type="nucleotide sequence ID" value="XM_004258114.1"/>
</dbReference>
<dbReference type="AlphaFoldDB" id="A0A0A1UF21"/>
<keyword evidence="1" id="KW-0343">GTPase activation</keyword>
<dbReference type="VEuPathDB" id="AmoebaDB:EIN_154580"/>
<dbReference type="PANTHER" id="PTHR45876">
    <property type="entry name" value="FI04035P"/>
    <property type="match status" value="1"/>
</dbReference>